<feature type="transmembrane region" description="Helical" evidence="1">
    <location>
        <begin position="6"/>
        <end position="23"/>
    </location>
</feature>
<organism evidence="2 3">
    <name type="scientific">Candidatus Arcanibacter lacustris</name>
    <dbReference type="NCBI Taxonomy" id="1607817"/>
    <lineage>
        <taxon>Bacteria</taxon>
        <taxon>Pseudomonadati</taxon>
        <taxon>Pseudomonadota</taxon>
        <taxon>Alphaproteobacteria</taxon>
        <taxon>Rickettsiales</taxon>
        <taxon>Candidatus Arcanibacter</taxon>
    </lineage>
</organism>
<gene>
    <name evidence="2" type="ORF">SZ25_00009</name>
</gene>
<dbReference type="AlphaFoldDB" id="A0A0F5MS66"/>
<accession>A0A0F5MS66</accession>
<feature type="transmembrane region" description="Helical" evidence="1">
    <location>
        <begin position="30"/>
        <end position="50"/>
    </location>
</feature>
<keyword evidence="1" id="KW-0812">Transmembrane</keyword>
<dbReference type="EMBL" id="JYHA01000004">
    <property type="protein sequence ID" value="KKB96892.1"/>
    <property type="molecule type" value="Genomic_DNA"/>
</dbReference>
<evidence type="ECO:0000313" key="3">
    <source>
        <dbReference type="Proteomes" id="UP000033358"/>
    </source>
</evidence>
<evidence type="ECO:0000256" key="1">
    <source>
        <dbReference type="SAM" id="Phobius"/>
    </source>
</evidence>
<feature type="transmembrane region" description="Helical" evidence="1">
    <location>
        <begin position="56"/>
        <end position="74"/>
    </location>
</feature>
<sequence length="80" mass="8985">MINYSIFIIIIAMILMLICLVSSKEFASRIMCVNCFTSYAIALISIIAYIFDKNYLDLAIIYGLVSFAVTGFLLKTKQGK</sequence>
<protein>
    <recommendedName>
        <fullName evidence="4">Monovalent cation/H+ antiporter subunit F</fullName>
    </recommendedName>
</protein>
<evidence type="ECO:0008006" key="4">
    <source>
        <dbReference type="Google" id="ProtNLM"/>
    </source>
</evidence>
<keyword evidence="1" id="KW-0472">Membrane</keyword>
<reference evidence="2 3" key="1">
    <citation type="submission" date="2015-02" db="EMBL/GenBank/DDBJ databases">
        <title>Single cell genomics of a rare environmental alphaproteobacterium provides unique insights into Rickettsiaceae evolution.</title>
        <authorList>
            <person name="Martijn J."/>
            <person name="Schulz F."/>
            <person name="Zaremba-Niedzwiedzka K."/>
            <person name="Viklund J."/>
            <person name="Stepanauskas R."/>
            <person name="Andersson S.G.E."/>
            <person name="Horn M."/>
            <person name="Guy L."/>
            <person name="Ettema T.J.G."/>
        </authorList>
    </citation>
    <scope>NUCLEOTIDE SEQUENCE [LARGE SCALE GENOMIC DNA]</scope>
    <source>
        <strain evidence="2 3">SCGC AAA041-L04</strain>
    </source>
</reference>
<comment type="caution">
    <text evidence="2">The sequence shown here is derived from an EMBL/GenBank/DDBJ whole genome shotgun (WGS) entry which is preliminary data.</text>
</comment>
<keyword evidence="1" id="KW-1133">Transmembrane helix</keyword>
<evidence type="ECO:0000313" key="2">
    <source>
        <dbReference type="EMBL" id="KKB96892.1"/>
    </source>
</evidence>
<proteinExistence type="predicted"/>
<dbReference type="Proteomes" id="UP000033358">
    <property type="component" value="Unassembled WGS sequence"/>
</dbReference>
<keyword evidence="3" id="KW-1185">Reference proteome</keyword>
<name>A0A0F5MS66_9RICK</name>